<dbReference type="PANTHER" id="PTHR11644:SF2">
    <property type="entry name" value="CYTIDINE DEAMINASE"/>
    <property type="match status" value="1"/>
</dbReference>
<evidence type="ECO:0000256" key="6">
    <source>
        <dbReference type="ARBA" id="ARBA00022723"/>
    </source>
</evidence>
<dbReference type="NCBIfam" id="TIGR01354">
    <property type="entry name" value="cyt_deam_tetra"/>
    <property type="match status" value="1"/>
</dbReference>
<dbReference type="GO" id="GO:0055086">
    <property type="term" value="P:nucleobase-containing small molecule metabolic process"/>
    <property type="evidence" value="ECO:0007669"/>
    <property type="project" value="UniProtKB-ARBA"/>
</dbReference>
<keyword evidence="18" id="KW-1185">Reference proteome</keyword>
<evidence type="ECO:0000256" key="10">
    <source>
        <dbReference type="ARBA" id="ARBA00049252"/>
    </source>
</evidence>
<evidence type="ECO:0000256" key="5">
    <source>
        <dbReference type="ARBA" id="ARBA00018266"/>
    </source>
</evidence>
<dbReference type="CDD" id="cd01283">
    <property type="entry name" value="cytidine_deaminase"/>
    <property type="match status" value="1"/>
</dbReference>
<dbReference type="NCBIfam" id="NF004064">
    <property type="entry name" value="PRK05578.1"/>
    <property type="match status" value="1"/>
</dbReference>
<dbReference type="Proteomes" id="UP000806542">
    <property type="component" value="Unassembled WGS sequence"/>
</dbReference>
<comment type="function">
    <text evidence="2 15">This enzyme scavenges exogenous and endogenous cytidine and 2'-deoxycytidine for UMP synthesis.</text>
</comment>
<feature type="binding site" evidence="14">
    <location>
        <position position="89"/>
    </location>
    <ligand>
        <name>Zn(2+)</name>
        <dbReference type="ChEBI" id="CHEBI:29105"/>
        <note>catalytic</note>
    </ligand>
</feature>
<organism evidence="17 18">
    <name type="scientific">Ructibacterium gallinarum</name>
    <dbReference type="NCBI Taxonomy" id="2779355"/>
    <lineage>
        <taxon>Bacteria</taxon>
        <taxon>Bacillati</taxon>
        <taxon>Bacillota</taxon>
        <taxon>Clostridia</taxon>
        <taxon>Eubacteriales</taxon>
        <taxon>Oscillospiraceae</taxon>
        <taxon>Ructibacterium</taxon>
    </lineage>
</organism>
<dbReference type="InterPro" id="IPR016193">
    <property type="entry name" value="Cytidine_deaminase-like"/>
</dbReference>
<feature type="active site" description="Proton donor" evidence="12">
    <location>
        <position position="56"/>
    </location>
</feature>
<keyword evidence="8 14" id="KW-0862">Zinc</keyword>
<comment type="caution">
    <text evidence="17">The sequence shown here is derived from an EMBL/GenBank/DDBJ whole genome shotgun (WGS) entry which is preliminary data.</text>
</comment>
<dbReference type="GO" id="GO:0004126">
    <property type="term" value="F:cytidine deaminase activity"/>
    <property type="evidence" value="ECO:0007669"/>
    <property type="project" value="UniProtKB-UniRule"/>
</dbReference>
<sequence length="131" mass="14156">MVTEEKLISAARQASEHSYAPYSGFRVGAALLTATGRIYIGANIENASYGASVCAERTAFFQAILAGETVFEAIAIAGGDDFCPPCGICRQVMSEFCAPDFRVLLCRGQDIRSFSLKELLPMAFKLEQKGM</sequence>
<evidence type="ECO:0000256" key="4">
    <source>
        <dbReference type="ARBA" id="ARBA00012783"/>
    </source>
</evidence>
<evidence type="ECO:0000256" key="8">
    <source>
        <dbReference type="ARBA" id="ARBA00022833"/>
    </source>
</evidence>
<evidence type="ECO:0000256" key="15">
    <source>
        <dbReference type="RuleBase" id="RU364006"/>
    </source>
</evidence>
<evidence type="ECO:0000256" key="3">
    <source>
        <dbReference type="ARBA" id="ARBA00006576"/>
    </source>
</evidence>
<comment type="catalytic activity">
    <reaction evidence="10 15">
        <text>2'-deoxycytidine + H2O + H(+) = 2'-deoxyuridine + NH4(+)</text>
        <dbReference type="Rhea" id="RHEA:13433"/>
        <dbReference type="ChEBI" id="CHEBI:15377"/>
        <dbReference type="ChEBI" id="CHEBI:15378"/>
        <dbReference type="ChEBI" id="CHEBI:15698"/>
        <dbReference type="ChEBI" id="CHEBI:16450"/>
        <dbReference type="ChEBI" id="CHEBI:28938"/>
        <dbReference type="EC" id="3.5.4.5"/>
    </reaction>
</comment>
<dbReference type="EMBL" id="JADCKB010000004">
    <property type="protein sequence ID" value="MBE5039465.1"/>
    <property type="molecule type" value="Genomic_DNA"/>
</dbReference>
<dbReference type="PANTHER" id="PTHR11644">
    <property type="entry name" value="CYTIDINE DEAMINASE"/>
    <property type="match status" value="1"/>
</dbReference>
<evidence type="ECO:0000256" key="12">
    <source>
        <dbReference type="PIRSR" id="PIRSR606262-1"/>
    </source>
</evidence>
<evidence type="ECO:0000313" key="17">
    <source>
        <dbReference type="EMBL" id="MBE5039465.1"/>
    </source>
</evidence>
<feature type="domain" description="CMP/dCMP-type deaminase" evidence="16">
    <location>
        <begin position="2"/>
        <end position="127"/>
    </location>
</feature>
<comment type="cofactor">
    <cofactor evidence="1 14 15">
        <name>Zn(2+)</name>
        <dbReference type="ChEBI" id="CHEBI:29105"/>
    </cofactor>
</comment>
<keyword evidence="6 14" id="KW-0479">Metal-binding</keyword>
<dbReference type="InterPro" id="IPR050202">
    <property type="entry name" value="Cyt/Deoxycyt_deaminase"/>
</dbReference>
<dbReference type="InterPro" id="IPR002125">
    <property type="entry name" value="CMP_dCMP_dom"/>
</dbReference>
<comment type="catalytic activity">
    <reaction evidence="11 15">
        <text>cytidine + H2O + H(+) = uridine + NH4(+)</text>
        <dbReference type="Rhea" id="RHEA:16069"/>
        <dbReference type="ChEBI" id="CHEBI:15377"/>
        <dbReference type="ChEBI" id="CHEBI:15378"/>
        <dbReference type="ChEBI" id="CHEBI:16704"/>
        <dbReference type="ChEBI" id="CHEBI:17562"/>
        <dbReference type="ChEBI" id="CHEBI:28938"/>
        <dbReference type="EC" id="3.5.4.5"/>
    </reaction>
</comment>
<feature type="binding site" evidence="14">
    <location>
        <position position="54"/>
    </location>
    <ligand>
        <name>Zn(2+)</name>
        <dbReference type="ChEBI" id="CHEBI:29105"/>
        <note>catalytic</note>
    </ligand>
</feature>
<evidence type="ECO:0000256" key="1">
    <source>
        <dbReference type="ARBA" id="ARBA00001947"/>
    </source>
</evidence>
<accession>A0A9D5LZI2</accession>
<dbReference type="EC" id="3.5.4.5" evidence="4 15"/>
<dbReference type="Pfam" id="PF00383">
    <property type="entry name" value="dCMP_cyt_deam_1"/>
    <property type="match status" value="1"/>
</dbReference>
<evidence type="ECO:0000256" key="7">
    <source>
        <dbReference type="ARBA" id="ARBA00022801"/>
    </source>
</evidence>
<dbReference type="SUPFAM" id="SSF53927">
    <property type="entry name" value="Cytidine deaminase-like"/>
    <property type="match status" value="1"/>
</dbReference>
<evidence type="ECO:0000259" key="16">
    <source>
        <dbReference type="PROSITE" id="PS51747"/>
    </source>
</evidence>
<dbReference type="PROSITE" id="PS51747">
    <property type="entry name" value="CYT_DCMP_DEAMINASES_2"/>
    <property type="match status" value="1"/>
</dbReference>
<name>A0A9D5LZI2_9FIRM</name>
<evidence type="ECO:0000313" key="18">
    <source>
        <dbReference type="Proteomes" id="UP000806542"/>
    </source>
</evidence>
<dbReference type="AlphaFoldDB" id="A0A9D5LZI2"/>
<keyword evidence="7 15" id="KW-0378">Hydrolase</keyword>
<evidence type="ECO:0000256" key="13">
    <source>
        <dbReference type="PIRSR" id="PIRSR606262-2"/>
    </source>
</evidence>
<comment type="similarity">
    <text evidence="3 15">Belongs to the cytidine and deoxycytidylate deaminase family.</text>
</comment>
<dbReference type="GO" id="GO:0072527">
    <property type="term" value="P:pyrimidine-containing compound metabolic process"/>
    <property type="evidence" value="ECO:0007669"/>
    <property type="project" value="UniProtKB-ARBA"/>
</dbReference>
<dbReference type="FunFam" id="3.40.140.10:FF:000008">
    <property type="entry name" value="Cytidine deaminase"/>
    <property type="match status" value="1"/>
</dbReference>
<dbReference type="InterPro" id="IPR006262">
    <property type="entry name" value="Cyt_deam_tetra"/>
</dbReference>
<evidence type="ECO:0000256" key="9">
    <source>
        <dbReference type="ARBA" id="ARBA00032005"/>
    </source>
</evidence>
<evidence type="ECO:0000256" key="2">
    <source>
        <dbReference type="ARBA" id="ARBA00003949"/>
    </source>
</evidence>
<dbReference type="Gene3D" id="3.40.140.10">
    <property type="entry name" value="Cytidine Deaminase, domain 2"/>
    <property type="match status" value="1"/>
</dbReference>
<dbReference type="GO" id="GO:0005829">
    <property type="term" value="C:cytosol"/>
    <property type="evidence" value="ECO:0007669"/>
    <property type="project" value="TreeGrafter"/>
</dbReference>
<proteinExistence type="inferred from homology"/>
<dbReference type="GO" id="GO:0008270">
    <property type="term" value="F:zinc ion binding"/>
    <property type="evidence" value="ECO:0007669"/>
    <property type="project" value="UniProtKB-UniRule"/>
</dbReference>
<protein>
    <recommendedName>
        <fullName evidence="5 15">Cytidine deaminase</fullName>
        <ecNumber evidence="4 15">3.5.4.5</ecNumber>
    </recommendedName>
    <alternativeName>
        <fullName evidence="9 15">Cytidine aminohydrolase</fullName>
    </alternativeName>
</protein>
<feature type="binding site" evidence="13">
    <location>
        <begin position="43"/>
        <end position="49"/>
    </location>
    <ligand>
        <name>substrate</name>
    </ligand>
</feature>
<evidence type="ECO:0000256" key="11">
    <source>
        <dbReference type="ARBA" id="ARBA00049558"/>
    </source>
</evidence>
<gene>
    <name evidence="17" type="primary">cdd</name>
    <name evidence="17" type="ORF">INF28_03180</name>
</gene>
<feature type="binding site" evidence="14">
    <location>
        <position position="86"/>
    </location>
    <ligand>
        <name>Zn(2+)</name>
        <dbReference type="ChEBI" id="CHEBI:29105"/>
        <note>catalytic</note>
    </ligand>
</feature>
<reference evidence="17" key="1">
    <citation type="submission" date="2020-10" db="EMBL/GenBank/DDBJ databases">
        <title>ChiBAC.</title>
        <authorList>
            <person name="Zenner C."/>
            <person name="Hitch T.C.A."/>
            <person name="Clavel T."/>
        </authorList>
    </citation>
    <scope>NUCLEOTIDE SEQUENCE</scope>
    <source>
        <strain evidence="17">DSM 107454</strain>
    </source>
</reference>
<evidence type="ECO:0000256" key="14">
    <source>
        <dbReference type="PIRSR" id="PIRSR606262-3"/>
    </source>
</evidence>